<evidence type="ECO:0000259" key="10">
    <source>
        <dbReference type="Pfam" id="PF17681"/>
    </source>
</evidence>
<dbReference type="Gene3D" id="1.20.120.1900">
    <property type="entry name" value="Gamma-tubulin complex, C-terminal domain"/>
    <property type="match status" value="1"/>
</dbReference>
<evidence type="ECO:0000256" key="7">
    <source>
        <dbReference type="SAM" id="Coils"/>
    </source>
</evidence>
<dbReference type="Pfam" id="PF17681">
    <property type="entry name" value="GCP_N_terminal"/>
    <property type="match status" value="1"/>
</dbReference>
<dbReference type="GO" id="GO:0000922">
    <property type="term" value="C:spindle pole"/>
    <property type="evidence" value="ECO:0007669"/>
    <property type="project" value="InterPro"/>
</dbReference>
<protein>
    <recommendedName>
        <fullName evidence="6">Spindle pole body component</fullName>
    </recommendedName>
</protein>
<dbReference type="GO" id="GO:0043015">
    <property type="term" value="F:gamma-tubulin binding"/>
    <property type="evidence" value="ECO:0007669"/>
    <property type="project" value="InterPro"/>
</dbReference>
<comment type="similarity">
    <text evidence="2 6">Belongs to the TUBGCP family.</text>
</comment>
<dbReference type="EMBL" id="ML121536">
    <property type="protein sequence ID" value="RPB25914.1"/>
    <property type="molecule type" value="Genomic_DNA"/>
</dbReference>
<dbReference type="Proteomes" id="UP000267821">
    <property type="component" value="Unassembled WGS sequence"/>
</dbReference>
<evidence type="ECO:0000256" key="2">
    <source>
        <dbReference type="ARBA" id="ARBA00010337"/>
    </source>
</evidence>
<proteinExistence type="inferred from homology"/>
<dbReference type="PANTHER" id="PTHR19302:SF27">
    <property type="entry name" value="GAMMA-TUBULIN COMPLEX COMPONENT 4"/>
    <property type="match status" value="1"/>
</dbReference>
<dbReference type="GO" id="GO:0051225">
    <property type="term" value="P:spindle assembly"/>
    <property type="evidence" value="ECO:0007669"/>
    <property type="project" value="TreeGrafter"/>
</dbReference>
<dbReference type="OrthoDB" id="78652at2759"/>
<evidence type="ECO:0000256" key="4">
    <source>
        <dbReference type="ARBA" id="ARBA00022701"/>
    </source>
</evidence>
<dbReference type="InterPro" id="IPR041470">
    <property type="entry name" value="GCP_N"/>
</dbReference>
<name>A0A3N4LSM2_9PEZI</name>
<evidence type="ECO:0000313" key="12">
    <source>
        <dbReference type="Proteomes" id="UP000267821"/>
    </source>
</evidence>
<dbReference type="GO" id="GO:0000278">
    <property type="term" value="P:mitotic cell cycle"/>
    <property type="evidence" value="ECO:0007669"/>
    <property type="project" value="TreeGrafter"/>
</dbReference>
<feature type="domain" description="Gamma tubulin complex component C-terminal" evidence="9">
    <location>
        <begin position="336"/>
        <end position="743"/>
    </location>
</feature>
<dbReference type="InParanoid" id="A0A3N4LSM2"/>
<feature type="compositionally biased region" description="Basic residues" evidence="8">
    <location>
        <begin position="569"/>
        <end position="580"/>
    </location>
</feature>
<evidence type="ECO:0000259" key="9">
    <source>
        <dbReference type="Pfam" id="PF04130"/>
    </source>
</evidence>
<evidence type="ECO:0000256" key="3">
    <source>
        <dbReference type="ARBA" id="ARBA00022490"/>
    </source>
</evidence>
<reference evidence="11 12" key="1">
    <citation type="journal article" date="2018" name="Nat. Ecol. Evol.">
        <title>Pezizomycetes genomes reveal the molecular basis of ectomycorrhizal truffle lifestyle.</title>
        <authorList>
            <person name="Murat C."/>
            <person name="Payen T."/>
            <person name="Noel B."/>
            <person name="Kuo A."/>
            <person name="Morin E."/>
            <person name="Chen J."/>
            <person name="Kohler A."/>
            <person name="Krizsan K."/>
            <person name="Balestrini R."/>
            <person name="Da Silva C."/>
            <person name="Montanini B."/>
            <person name="Hainaut M."/>
            <person name="Levati E."/>
            <person name="Barry K.W."/>
            <person name="Belfiori B."/>
            <person name="Cichocki N."/>
            <person name="Clum A."/>
            <person name="Dockter R.B."/>
            <person name="Fauchery L."/>
            <person name="Guy J."/>
            <person name="Iotti M."/>
            <person name="Le Tacon F."/>
            <person name="Lindquist E.A."/>
            <person name="Lipzen A."/>
            <person name="Malagnac F."/>
            <person name="Mello A."/>
            <person name="Molinier V."/>
            <person name="Miyauchi S."/>
            <person name="Poulain J."/>
            <person name="Riccioni C."/>
            <person name="Rubini A."/>
            <person name="Sitrit Y."/>
            <person name="Splivallo R."/>
            <person name="Traeger S."/>
            <person name="Wang M."/>
            <person name="Zifcakova L."/>
            <person name="Wipf D."/>
            <person name="Zambonelli A."/>
            <person name="Paolocci F."/>
            <person name="Nowrousian M."/>
            <person name="Ottonello S."/>
            <person name="Baldrian P."/>
            <person name="Spatafora J.W."/>
            <person name="Henrissat B."/>
            <person name="Nagy L.G."/>
            <person name="Aury J.M."/>
            <person name="Wincker P."/>
            <person name="Grigoriev I.V."/>
            <person name="Bonfante P."/>
            <person name="Martin F.M."/>
        </authorList>
    </citation>
    <scope>NUCLEOTIDE SEQUENCE [LARGE SCALE GENOMIC DNA]</scope>
    <source>
        <strain evidence="11 12">ATCC MYA-4762</strain>
    </source>
</reference>
<evidence type="ECO:0000256" key="5">
    <source>
        <dbReference type="ARBA" id="ARBA00023212"/>
    </source>
</evidence>
<feature type="domain" description="Gamma tubulin complex component protein N-terminal" evidence="10">
    <location>
        <begin position="2"/>
        <end position="328"/>
    </location>
</feature>
<comment type="subcellular location">
    <subcellularLocation>
        <location evidence="1 6">Cytoplasm</location>
        <location evidence="1 6">Cytoskeleton</location>
        <location evidence="1 6">Microtubule organizing center</location>
    </subcellularLocation>
</comment>
<feature type="compositionally biased region" description="Polar residues" evidence="8">
    <location>
        <begin position="595"/>
        <end position="606"/>
    </location>
</feature>
<dbReference type="GO" id="GO:0051321">
    <property type="term" value="P:meiotic cell cycle"/>
    <property type="evidence" value="ECO:0007669"/>
    <property type="project" value="TreeGrafter"/>
</dbReference>
<keyword evidence="3 6" id="KW-0963">Cytoplasm</keyword>
<dbReference type="InterPro" id="IPR040457">
    <property type="entry name" value="GCP_C"/>
</dbReference>
<keyword evidence="12" id="KW-1185">Reference proteome</keyword>
<organism evidence="11 12">
    <name type="scientific">Terfezia boudieri ATCC MYA-4762</name>
    <dbReference type="NCBI Taxonomy" id="1051890"/>
    <lineage>
        <taxon>Eukaryota</taxon>
        <taxon>Fungi</taxon>
        <taxon>Dikarya</taxon>
        <taxon>Ascomycota</taxon>
        <taxon>Pezizomycotina</taxon>
        <taxon>Pezizomycetes</taxon>
        <taxon>Pezizales</taxon>
        <taxon>Pezizaceae</taxon>
        <taxon>Terfezia</taxon>
    </lineage>
</organism>
<feature type="coiled-coil region" evidence="7">
    <location>
        <begin position="673"/>
        <end position="700"/>
    </location>
</feature>
<keyword evidence="4 6" id="KW-0493">Microtubule</keyword>
<dbReference type="GO" id="GO:0044732">
    <property type="term" value="C:mitotic spindle pole body"/>
    <property type="evidence" value="ECO:0007669"/>
    <property type="project" value="TreeGrafter"/>
</dbReference>
<accession>A0A3N4LSM2</accession>
<dbReference type="InterPro" id="IPR007259">
    <property type="entry name" value="GCP"/>
</dbReference>
<dbReference type="GO" id="GO:0000930">
    <property type="term" value="C:gamma-tubulin complex"/>
    <property type="evidence" value="ECO:0007669"/>
    <property type="project" value="TreeGrafter"/>
</dbReference>
<dbReference type="InterPro" id="IPR042241">
    <property type="entry name" value="GCP_C_sf"/>
</dbReference>
<dbReference type="PANTHER" id="PTHR19302">
    <property type="entry name" value="GAMMA TUBULIN COMPLEX PROTEIN"/>
    <property type="match status" value="1"/>
</dbReference>
<gene>
    <name evidence="11" type="ORF">L211DRAFT_821840</name>
</gene>
<dbReference type="GO" id="GO:0005874">
    <property type="term" value="C:microtubule"/>
    <property type="evidence" value="ECO:0007669"/>
    <property type="project" value="UniProtKB-KW"/>
</dbReference>
<evidence type="ECO:0000256" key="6">
    <source>
        <dbReference type="RuleBase" id="RU363050"/>
    </source>
</evidence>
<evidence type="ECO:0000313" key="11">
    <source>
        <dbReference type="EMBL" id="RPB25914.1"/>
    </source>
</evidence>
<evidence type="ECO:0000256" key="8">
    <source>
        <dbReference type="SAM" id="MobiDB-lite"/>
    </source>
</evidence>
<evidence type="ECO:0000256" key="1">
    <source>
        <dbReference type="ARBA" id="ARBA00004267"/>
    </source>
</evidence>
<dbReference type="STRING" id="1051890.A0A3N4LSM2"/>
<dbReference type="AlphaFoldDB" id="A0A3N4LSM2"/>
<feature type="region of interest" description="Disordered" evidence="8">
    <location>
        <begin position="568"/>
        <end position="606"/>
    </location>
</feature>
<sequence length="751" mass="83160">MLHELFIILSGHPSPLFAPHLPATFPLVSPSERELLNSLSSLGNSHIALRQQCAQIASSHPSTIAKALASAVDAYHLQKFRDQVVKVEASVLKRESGVVGGYDIVALSSVKKEFDGWDRILQYLEGLTNLMLSGLSVVNGIAAKDGEWIKGAQLINRLRKDIHTGYPTLEQVSLHLLEVAETAWLRQLSTWVLYGRLPNLGGEDFFVAEKEGDGERVGDSDVMLKDFKAEKKLLPEFVTDEIASSILFIGRSLSHVRIRGGASLYAPAAKYKSSTAATLSGSSPELGLLPTNLAFLQTLRSPLVPQKFSSAIASIRLSLSQHTLHTLLPSQKIVDVLYVFREFFLLGRGEFAITVVAQADESVRNRFRGKNTALISNSILKEGEVAAVLTRTYGILSSFQNEEIHDERLDLARDHVYLSLQKPKSDIPFPSAKKPSKDATSFSDLLLGAPVCLNYQIAWPMELFLTQSDVDKYDRIFGYLAASRKCLIKLQELWYKRRKKTALPGLANDRTASNKRRDALNRRAQKERFIWATAGLVVFFLETLGAYWQGEVIEPSFNRLIGILGGPRGQRKNNSRKRKRSDSMATARDGFSDDSGLSSKSLESQQDPESLSKAHRLFLNFLLQALFLSDPTFPNTYRQLLEISQNLSAWIARLEPLHNLVDLGVDKPKDTGASEVSDQMAELEEGCRQARRLLGRLVERLHEVDENRGKGAGALVGLIMHGEEDDGSGGGGKVDRLLMRLNWDSMGGGEA</sequence>
<dbReference type="GO" id="GO:0051011">
    <property type="term" value="F:microtubule minus-end binding"/>
    <property type="evidence" value="ECO:0007669"/>
    <property type="project" value="TreeGrafter"/>
</dbReference>
<keyword evidence="5 6" id="KW-0206">Cytoskeleton</keyword>
<dbReference type="GO" id="GO:0031122">
    <property type="term" value="P:cytoplasmic microtubule organization"/>
    <property type="evidence" value="ECO:0007669"/>
    <property type="project" value="TreeGrafter"/>
</dbReference>
<dbReference type="GO" id="GO:0007020">
    <property type="term" value="P:microtubule nucleation"/>
    <property type="evidence" value="ECO:0007669"/>
    <property type="project" value="InterPro"/>
</dbReference>
<dbReference type="Pfam" id="PF04130">
    <property type="entry name" value="GCP_C_terminal"/>
    <property type="match status" value="1"/>
</dbReference>
<keyword evidence="7" id="KW-0175">Coiled coil</keyword>